<feature type="chain" id="PRO_5008532348" description="Porin" evidence="1">
    <location>
        <begin position="22"/>
        <end position="399"/>
    </location>
</feature>
<dbReference type="OrthoDB" id="5442696at2"/>
<sequence length="399" mass="46161">MKLNTPVLSFILFFLTNSLFAQDDNDFSLDHDQNIKLISNEKSLNIGGRIMFDNAVFSESNLLNASYAEKQIKSGEQFRRLFFYATGALYSNLEYKLQLNFINGQVGIRDAFIGLKNVPIVGRIRIGQVKEPIRLDVLNSSNYLTFLERSFNTDFMPIRNSGILLMDDYYEHRLSYQLGAFRNSDKNTGNDKIADDSFVVTGRFTGMPIYEQTEFLHLGIAGSYRKYDDHEFNVDAKPEVNLSNISYVAITGLTDVNHVNIVNSEIAYSNKAFNFQGEYMYVDVRRYNSVNHFSTYYGQVSWYLTGEHKQIKNPYSMFNRFRPKHNLSANKSGAWELAFRYSHVDMNHRDVAGGIQDDYTLGLNWYLNPYTRFMFNQIYADVYDKGNANISQLRVQIDF</sequence>
<proteinExistence type="predicted"/>
<reference evidence="2 3" key="1">
    <citation type="submission" date="2016-02" db="EMBL/GenBank/DDBJ databases">
        <authorList>
            <person name="Wen L."/>
            <person name="He K."/>
            <person name="Yang H."/>
        </authorList>
    </citation>
    <scope>NUCLEOTIDE SEQUENCE [LARGE SCALE GENOMIC DNA]</scope>
    <source>
        <strain evidence="2 3">CZ1127</strain>
    </source>
</reference>
<name>A0A1B1Y2B6_9FLAO</name>
<keyword evidence="3" id="KW-1185">Reference proteome</keyword>
<dbReference type="EMBL" id="CP014224">
    <property type="protein sequence ID" value="ANW94915.1"/>
    <property type="molecule type" value="Genomic_DNA"/>
</dbReference>
<dbReference type="InterPro" id="IPR023614">
    <property type="entry name" value="Porin_dom_sf"/>
</dbReference>
<evidence type="ECO:0000256" key="1">
    <source>
        <dbReference type="SAM" id="SignalP"/>
    </source>
</evidence>
<feature type="signal peptide" evidence="1">
    <location>
        <begin position="1"/>
        <end position="21"/>
    </location>
</feature>
<dbReference type="SUPFAM" id="SSF56935">
    <property type="entry name" value="Porins"/>
    <property type="match status" value="1"/>
</dbReference>
<protein>
    <recommendedName>
        <fullName evidence="4">Porin</fullName>
    </recommendedName>
</protein>
<dbReference type="Pfam" id="PF07396">
    <property type="entry name" value="Porin_O_P"/>
    <property type="match status" value="1"/>
</dbReference>
<evidence type="ECO:0008006" key="4">
    <source>
        <dbReference type="Google" id="ProtNLM"/>
    </source>
</evidence>
<dbReference type="Proteomes" id="UP000092967">
    <property type="component" value="Chromosome"/>
</dbReference>
<dbReference type="KEGG" id="wfu:AXE80_00785"/>
<dbReference type="Gene3D" id="2.40.160.10">
    <property type="entry name" value="Porin"/>
    <property type="match status" value="1"/>
</dbReference>
<evidence type="ECO:0000313" key="2">
    <source>
        <dbReference type="EMBL" id="ANW94915.1"/>
    </source>
</evidence>
<gene>
    <name evidence="2" type="ORF">AXE80_00785</name>
</gene>
<organism evidence="2 3">
    <name type="scientific">Wenyingzhuangia fucanilytica</name>
    <dbReference type="NCBI Taxonomy" id="1790137"/>
    <lineage>
        <taxon>Bacteria</taxon>
        <taxon>Pseudomonadati</taxon>
        <taxon>Bacteroidota</taxon>
        <taxon>Flavobacteriia</taxon>
        <taxon>Flavobacteriales</taxon>
        <taxon>Flavobacteriaceae</taxon>
        <taxon>Wenyingzhuangia</taxon>
    </lineage>
</organism>
<dbReference type="STRING" id="1790137.AXE80_00785"/>
<dbReference type="AlphaFoldDB" id="A0A1B1Y2B6"/>
<evidence type="ECO:0000313" key="3">
    <source>
        <dbReference type="Proteomes" id="UP000092967"/>
    </source>
</evidence>
<dbReference type="InterPro" id="IPR010870">
    <property type="entry name" value="Porin_O/P"/>
</dbReference>
<dbReference type="RefSeq" id="WP_068824020.1">
    <property type="nucleotide sequence ID" value="NZ_CP014224.1"/>
</dbReference>
<keyword evidence="1" id="KW-0732">Signal</keyword>
<accession>A0A1B1Y2B6</accession>